<reference evidence="4 5" key="1">
    <citation type="journal article" date="2016" name="Nat. Commun.">
        <title>Thousands of microbial genomes shed light on interconnected biogeochemical processes in an aquifer system.</title>
        <authorList>
            <person name="Anantharaman K."/>
            <person name="Brown C.T."/>
            <person name="Hug L.A."/>
            <person name="Sharon I."/>
            <person name="Castelle C.J."/>
            <person name="Probst A.J."/>
            <person name="Thomas B.C."/>
            <person name="Singh A."/>
            <person name="Wilkins M.J."/>
            <person name="Karaoz U."/>
            <person name="Brodie E.L."/>
            <person name="Williams K.H."/>
            <person name="Hubbard S.S."/>
            <person name="Banfield J.F."/>
        </authorList>
    </citation>
    <scope>NUCLEOTIDE SEQUENCE [LARGE SCALE GENOMIC DNA]</scope>
</reference>
<dbReference type="PROSITE" id="PS50102">
    <property type="entry name" value="RRM"/>
    <property type="match status" value="1"/>
</dbReference>
<feature type="region of interest" description="Disordered" evidence="2">
    <location>
        <begin position="76"/>
        <end position="101"/>
    </location>
</feature>
<protein>
    <recommendedName>
        <fullName evidence="3">RRM domain-containing protein</fullName>
    </recommendedName>
</protein>
<dbReference type="CDD" id="cd21608">
    <property type="entry name" value="RRM2_NsCP33_like"/>
    <property type="match status" value="1"/>
</dbReference>
<gene>
    <name evidence="4" type="ORF">A3B54_01685</name>
</gene>
<proteinExistence type="predicted"/>
<sequence length="101" mass="11516">MTKRLFVGSLSYSATGSQLEELFSKIGKVSSVNLITDKFSGRSKGFAFVEMSTEEEAKEAIAKFNNFEMDGRRIVVNEAKPQEDRNRPGQDRRSFNRSRSW</sequence>
<evidence type="ECO:0000313" key="5">
    <source>
        <dbReference type="Proteomes" id="UP000177039"/>
    </source>
</evidence>
<keyword evidence="1" id="KW-0694">RNA-binding</keyword>
<comment type="caution">
    <text evidence="4">The sequence shown here is derived from an EMBL/GenBank/DDBJ whole genome shotgun (WGS) entry which is preliminary data.</text>
</comment>
<dbReference type="Proteomes" id="UP000177039">
    <property type="component" value="Unassembled WGS sequence"/>
</dbReference>
<dbReference type="SUPFAM" id="SSF54928">
    <property type="entry name" value="RNA-binding domain, RBD"/>
    <property type="match status" value="1"/>
</dbReference>
<name>A0A1F5H7T4_9BACT</name>
<accession>A0A1F5H7T4</accession>
<evidence type="ECO:0000313" key="4">
    <source>
        <dbReference type="EMBL" id="OGE00095.1"/>
    </source>
</evidence>
<dbReference type="Gene3D" id="3.30.70.330">
    <property type="match status" value="1"/>
</dbReference>
<organism evidence="4 5">
    <name type="scientific">Candidatus Curtissbacteria bacterium RIFCSPLOWO2_01_FULL_42_50</name>
    <dbReference type="NCBI Taxonomy" id="1797730"/>
    <lineage>
        <taxon>Bacteria</taxon>
        <taxon>Candidatus Curtissiibacteriota</taxon>
    </lineage>
</organism>
<evidence type="ECO:0000256" key="1">
    <source>
        <dbReference type="ARBA" id="ARBA00022884"/>
    </source>
</evidence>
<dbReference type="InterPro" id="IPR000504">
    <property type="entry name" value="RRM_dom"/>
</dbReference>
<dbReference type="GO" id="GO:0003723">
    <property type="term" value="F:RNA binding"/>
    <property type="evidence" value="ECO:0007669"/>
    <property type="project" value="UniProtKB-KW"/>
</dbReference>
<dbReference type="SMART" id="SM00360">
    <property type="entry name" value="RRM"/>
    <property type="match status" value="1"/>
</dbReference>
<dbReference type="EMBL" id="MFBT01000005">
    <property type="protein sequence ID" value="OGE00095.1"/>
    <property type="molecule type" value="Genomic_DNA"/>
</dbReference>
<dbReference type="PANTHER" id="PTHR48027">
    <property type="entry name" value="HETEROGENEOUS NUCLEAR RIBONUCLEOPROTEIN 87F-RELATED"/>
    <property type="match status" value="1"/>
</dbReference>
<dbReference type="Pfam" id="PF00076">
    <property type="entry name" value="RRM_1"/>
    <property type="match status" value="1"/>
</dbReference>
<feature type="compositionally biased region" description="Basic and acidic residues" evidence="2">
    <location>
        <begin position="76"/>
        <end position="94"/>
    </location>
</feature>
<dbReference type="InterPro" id="IPR012677">
    <property type="entry name" value="Nucleotide-bd_a/b_plait_sf"/>
</dbReference>
<evidence type="ECO:0000259" key="3">
    <source>
        <dbReference type="PROSITE" id="PS50102"/>
    </source>
</evidence>
<dbReference type="AlphaFoldDB" id="A0A1F5H7T4"/>
<dbReference type="InterPro" id="IPR052462">
    <property type="entry name" value="SLIRP/GR-RBP-like"/>
</dbReference>
<dbReference type="InterPro" id="IPR048289">
    <property type="entry name" value="RRM2_NsCP33-like"/>
</dbReference>
<feature type="domain" description="RRM" evidence="3">
    <location>
        <begin position="3"/>
        <end position="81"/>
    </location>
</feature>
<evidence type="ECO:0000256" key="2">
    <source>
        <dbReference type="SAM" id="MobiDB-lite"/>
    </source>
</evidence>
<dbReference type="InterPro" id="IPR035979">
    <property type="entry name" value="RBD_domain_sf"/>
</dbReference>